<dbReference type="PANTHER" id="PTHR18640:SF5">
    <property type="entry name" value="SODIUM_BILE ACID COTRANSPORTER 7"/>
    <property type="match status" value="1"/>
</dbReference>
<dbReference type="Gene3D" id="1.20.1530.20">
    <property type="match status" value="1"/>
</dbReference>
<proteinExistence type="predicted"/>
<protein>
    <submittedName>
        <fullName evidence="2">Uncharacterized protein</fullName>
    </submittedName>
</protein>
<sequence length="113" mass="12656">MVFVVVLWILVLMSSDWFLFSLLYPRSPSLRVFALFGGTHKTVAMGIPLITALYEQDERLALYTLPLLVWHPVQLVIGSALAPRLNKWVEEEMKRLDGEGAGEGEGEVEGNVL</sequence>
<keyword evidence="1" id="KW-0812">Transmembrane</keyword>
<organism evidence="2 3">
    <name type="scientific">Triparma retinervis</name>
    <dbReference type="NCBI Taxonomy" id="2557542"/>
    <lineage>
        <taxon>Eukaryota</taxon>
        <taxon>Sar</taxon>
        <taxon>Stramenopiles</taxon>
        <taxon>Ochrophyta</taxon>
        <taxon>Bolidophyceae</taxon>
        <taxon>Parmales</taxon>
        <taxon>Triparmaceae</taxon>
        <taxon>Triparma</taxon>
    </lineage>
</organism>
<accession>A0A9W7CHZ2</accession>
<feature type="transmembrane region" description="Helical" evidence="1">
    <location>
        <begin position="6"/>
        <end position="25"/>
    </location>
</feature>
<gene>
    <name evidence="2" type="ORF">TrRE_jg5676</name>
</gene>
<evidence type="ECO:0000256" key="1">
    <source>
        <dbReference type="SAM" id="Phobius"/>
    </source>
</evidence>
<evidence type="ECO:0000313" key="3">
    <source>
        <dbReference type="Proteomes" id="UP001165082"/>
    </source>
</evidence>
<dbReference type="InterPro" id="IPR038770">
    <property type="entry name" value="Na+/solute_symporter_sf"/>
</dbReference>
<keyword evidence="3" id="KW-1185">Reference proteome</keyword>
<dbReference type="GO" id="GO:0005886">
    <property type="term" value="C:plasma membrane"/>
    <property type="evidence" value="ECO:0007669"/>
    <property type="project" value="TreeGrafter"/>
</dbReference>
<keyword evidence="1" id="KW-1133">Transmembrane helix</keyword>
<reference evidence="2" key="1">
    <citation type="submission" date="2022-07" db="EMBL/GenBank/DDBJ databases">
        <title>Genome analysis of Parmales, a sister group of diatoms, reveals the evolutionary specialization of diatoms from phago-mixotrophs to photoautotrophs.</title>
        <authorList>
            <person name="Ban H."/>
            <person name="Sato S."/>
            <person name="Yoshikawa S."/>
            <person name="Kazumasa Y."/>
            <person name="Nakamura Y."/>
            <person name="Ichinomiya M."/>
            <person name="Saitoh K."/>
            <person name="Sato N."/>
            <person name="Blanc-Mathieu R."/>
            <person name="Endo H."/>
            <person name="Kuwata A."/>
            <person name="Ogata H."/>
        </authorList>
    </citation>
    <scope>NUCLEOTIDE SEQUENCE</scope>
</reference>
<evidence type="ECO:0000313" key="2">
    <source>
        <dbReference type="EMBL" id="GMI06193.1"/>
    </source>
</evidence>
<dbReference type="PANTHER" id="PTHR18640">
    <property type="entry name" value="SOLUTE CARRIER FAMILY 10 MEMBER 7"/>
    <property type="match status" value="1"/>
</dbReference>
<dbReference type="Pfam" id="PF13593">
    <property type="entry name" value="SBF_like"/>
    <property type="match status" value="1"/>
</dbReference>
<dbReference type="OrthoDB" id="188035at2759"/>
<keyword evidence="1" id="KW-0472">Membrane</keyword>
<dbReference type="Proteomes" id="UP001165082">
    <property type="component" value="Unassembled WGS sequence"/>
</dbReference>
<name>A0A9W7CHZ2_9STRA</name>
<dbReference type="AlphaFoldDB" id="A0A9W7CHZ2"/>
<comment type="caution">
    <text evidence="2">The sequence shown here is derived from an EMBL/GenBank/DDBJ whole genome shotgun (WGS) entry which is preliminary data.</text>
</comment>
<dbReference type="InterPro" id="IPR016833">
    <property type="entry name" value="Put_Na-Bile_cotransptr"/>
</dbReference>
<dbReference type="EMBL" id="BRXZ01000148">
    <property type="protein sequence ID" value="GMI06193.1"/>
    <property type="molecule type" value="Genomic_DNA"/>
</dbReference>